<dbReference type="Proteomes" id="UP000199758">
    <property type="component" value="Unassembled WGS sequence"/>
</dbReference>
<dbReference type="PIRSF" id="PIRSF035170">
    <property type="entry name" value="HD_phosphohydro"/>
    <property type="match status" value="1"/>
</dbReference>
<evidence type="ECO:0000313" key="1">
    <source>
        <dbReference type="EMBL" id="SHG50072.1"/>
    </source>
</evidence>
<gene>
    <name evidence="1" type="ORF">SAMN04488068_0462</name>
</gene>
<sequence>MSAFERSWTQAWADLGLTAPPDLFDALLSAYSEPQRHYHSQQHLAECLDHFGQTRHLAEHPGEVAIALWFHDAIYDVRGKSNEQQSADWALRVLQASSGHEVTQQRVKQLIMATKHDATPTRSDEQLLVDIDLSILGAKPERFAEYDRQVRAEYSWVPGFLYNMKRKDVLRSFLNRPYIYSTRHFNERYETQARTNLAAIV</sequence>
<dbReference type="InterPro" id="IPR009218">
    <property type="entry name" value="HD_phosphohydro"/>
</dbReference>
<organism evidence="1 2">
    <name type="scientific">Hydrocarboniphaga daqingensis</name>
    <dbReference type="NCBI Taxonomy" id="490188"/>
    <lineage>
        <taxon>Bacteria</taxon>
        <taxon>Pseudomonadati</taxon>
        <taxon>Pseudomonadota</taxon>
        <taxon>Gammaproteobacteria</taxon>
        <taxon>Nevskiales</taxon>
        <taxon>Nevskiaceae</taxon>
        <taxon>Hydrocarboniphaga</taxon>
    </lineage>
</organism>
<dbReference type="STRING" id="490188.SAMN04488068_0462"/>
<keyword evidence="1" id="KW-0378">Hydrolase</keyword>
<dbReference type="PANTHER" id="PTHR21174">
    <property type="match status" value="1"/>
</dbReference>
<keyword evidence="2" id="KW-1185">Reference proteome</keyword>
<proteinExistence type="predicted"/>
<dbReference type="RefSeq" id="WP_072893337.1">
    <property type="nucleotide sequence ID" value="NZ_FQWZ01000001.1"/>
</dbReference>
<name>A0A1M5KB72_9GAMM</name>
<dbReference type="OrthoDB" id="9808993at2"/>
<dbReference type="EMBL" id="FQWZ01000001">
    <property type="protein sequence ID" value="SHG50072.1"/>
    <property type="molecule type" value="Genomic_DNA"/>
</dbReference>
<dbReference type="GO" id="GO:0016787">
    <property type="term" value="F:hydrolase activity"/>
    <property type="evidence" value="ECO:0007669"/>
    <property type="project" value="UniProtKB-KW"/>
</dbReference>
<dbReference type="SUPFAM" id="SSF109604">
    <property type="entry name" value="HD-domain/PDEase-like"/>
    <property type="match status" value="1"/>
</dbReference>
<evidence type="ECO:0000313" key="2">
    <source>
        <dbReference type="Proteomes" id="UP000199758"/>
    </source>
</evidence>
<accession>A0A1M5KB72</accession>
<dbReference type="PANTHER" id="PTHR21174:SF0">
    <property type="entry name" value="HD PHOSPHOHYDROLASE FAMILY PROTEIN-RELATED"/>
    <property type="match status" value="1"/>
</dbReference>
<reference evidence="1 2" key="1">
    <citation type="submission" date="2016-11" db="EMBL/GenBank/DDBJ databases">
        <authorList>
            <person name="Jaros S."/>
            <person name="Januszkiewicz K."/>
            <person name="Wedrychowicz H."/>
        </authorList>
    </citation>
    <scope>NUCLEOTIDE SEQUENCE [LARGE SCALE GENOMIC DNA]</scope>
    <source>
        <strain evidence="1 2">CGMCC 1.7049</strain>
    </source>
</reference>
<protein>
    <submittedName>
        <fullName evidence="1">Predicted metal-dependent phosphohydrolase, HD superfamily</fullName>
    </submittedName>
</protein>
<dbReference type="AlphaFoldDB" id="A0A1M5KB72"/>